<dbReference type="Proteomes" id="UP000694864">
    <property type="component" value="Chromosome 6"/>
</dbReference>
<organism evidence="1 2">
    <name type="scientific">Camelina sativa</name>
    <name type="common">False flax</name>
    <name type="synonym">Myagrum sativum</name>
    <dbReference type="NCBI Taxonomy" id="90675"/>
    <lineage>
        <taxon>Eukaryota</taxon>
        <taxon>Viridiplantae</taxon>
        <taxon>Streptophyta</taxon>
        <taxon>Embryophyta</taxon>
        <taxon>Tracheophyta</taxon>
        <taxon>Spermatophyta</taxon>
        <taxon>Magnoliopsida</taxon>
        <taxon>eudicotyledons</taxon>
        <taxon>Gunneridae</taxon>
        <taxon>Pentapetalae</taxon>
        <taxon>rosids</taxon>
        <taxon>malvids</taxon>
        <taxon>Brassicales</taxon>
        <taxon>Brassicaceae</taxon>
        <taxon>Camelineae</taxon>
        <taxon>Camelina</taxon>
    </lineage>
</organism>
<proteinExistence type="predicted"/>
<reference evidence="2" key="2">
    <citation type="submission" date="2025-08" db="UniProtKB">
        <authorList>
            <consortium name="RefSeq"/>
        </authorList>
    </citation>
    <scope>IDENTIFICATION</scope>
    <source>
        <tissue evidence="2">Leaf</tissue>
    </source>
</reference>
<dbReference type="Gene3D" id="3.30.40.10">
    <property type="entry name" value="Zinc/RING finger domain, C3HC4 (zinc finger)"/>
    <property type="match status" value="1"/>
</dbReference>
<dbReference type="RefSeq" id="XP_010515577.1">
    <property type="nucleotide sequence ID" value="XM_010517275.2"/>
</dbReference>
<gene>
    <name evidence="2" type="primary">LOC104791397</name>
</gene>
<dbReference type="SUPFAM" id="SSF57850">
    <property type="entry name" value="RING/U-box"/>
    <property type="match status" value="1"/>
</dbReference>
<dbReference type="GeneID" id="104791397"/>
<name>A0ABM0ZGX3_CAMSA</name>
<reference evidence="1" key="1">
    <citation type="journal article" date="2014" name="Nat. Commun.">
        <title>The emerging biofuel crop Camelina sativa retains a highly undifferentiated hexaploid genome structure.</title>
        <authorList>
            <person name="Kagale S."/>
            <person name="Koh C."/>
            <person name="Nixon J."/>
            <person name="Bollina V."/>
            <person name="Clarke W.E."/>
            <person name="Tuteja R."/>
            <person name="Spillane C."/>
            <person name="Robinson S.J."/>
            <person name="Links M.G."/>
            <person name="Clarke C."/>
            <person name="Higgins E.E."/>
            <person name="Huebert T."/>
            <person name="Sharpe A.G."/>
            <person name="Parkin I.A."/>
        </authorList>
    </citation>
    <scope>NUCLEOTIDE SEQUENCE [LARGE SCALE GENOMIC DNA]</scope>
    <source>
        <strain evidence="1">cv. DH55</strain>
    </source>
</reference>
<sequence>MLLLPQLLKDQKSTVTKLCICLSNSNWDLKRFERASRTLNHARETESGMRYAEEDFSFCGNCHLQKVIIPITDCGCLLCNDCISTHVSNMVKEGSVLALCPICMKYYLTSRFLSETLFPAGSNEWTNLLIEDFKEKTKNNFISQGVEVVWNHKHIIGAFFFALYVIPKSINSLHTIANSLDELKTTFVDLKSGLKSWIEDHPRTVGALKNL</sequence>
<dbReference type="InterPro" id="IPR013083">
    <property type="entry name" value="Znf_RING/FYVE/PHD"/>
</dbReference>
<protein>
    <submittedName>
        <fullName evidence="2">Uncharacterized protein LOC104791397 isoform X1</fullName>
    </submittedName>
</protein>
<evidence type="ECO:0000313" key="1">
    <source>
        <dbReference type="Proteomes" id="UP000694864"/>
    </source>
</evidence>
<evidence type="ECO:0000313" key="2">
    <source>
        <dbReference type="RefSeq" id="XP_010515577.1"/>
    </source>
</evidence>
<accession>A0ABM0ZGX3</accession>
<keyword evidence="1" id="KW-1185">Reference proteome</keyword>